<evidence type="ECO:0000256" key="1">
    <source>
        <dbReference type="ARBA" id="ARBA00022729"/>
    </source>
</evidence>
<dbReference type="Pfam" id="PF01391">
    <property type="entry name" value="Collagen"/>
    <property type="match status" value="1"/>
</dbReference>
<dbReference type="SMART" id="SM00210">
    <property type="entry name" value="TSPN"/>
    <property type="match status" value="1"/>
</dbReference>
<evidence type="ECO:0000256" key="3">
    <source>
        <dbReference type="SAM" id="MobiDB-lite"/>
    </source>
</evidence>
<feature type="domain" description="Thrombospondin-like N-terminal" evidence="4">
    <location>
        <begin position="3"/>
        <end position="160"/>
    </location>
</feature>
<evidence type="ECO:0000259" key="4">
    <source>
        <dbReference type="SMART" id="SM00210"/>
    </source>
</evidence>
<feature type="compositionally biased region" description="Basic and acidic residues" evidence="3">
    <location>
        <begin position="253"/>
        <end position="277"/>
    </location>
</feature>
<feature type="region of interest" description="Disordered" evidence="3">
    <location>
        <begin position="342"/>
        <end position="376"/>
    </location>
</feature>
<name>A0ABM0S063_GALVR</name>
<dbReference type="InterPro" id="IPR048287">
    <property type="entry name" value="TSPN-like_N"/>
</dbReference>
<keyword evidence="1" id="KW-0732">Signal</keyword>
<sequence>MRPPGYRLLPHSIKHKVFPRGLPEEYSVAATFRVRRSTKKERWFLWQVLNQQNMPQVSLVVDGEKKVVEFMFQAAEGDVLNYIFKNRELRSLFDRQWHKLGIGIQSRVISLYVDCNLIASRQTDEKDTVDFHGRTVIATRASDGKPVDIELHQLKIYCDSNIIAQETCCEISETECPEQDGFGSTASSSVAAHASKMSAYLPAKQELKDQCQCILNKGEAGLPGASGSPGQKGNKGEPGENGLQGAPGLPGQKGEHGFEGSKGEIGEKGEQGEKGDRGLAGLNGRDGLKGDLGPRGPPGPKGEKGDMGPPGPPPLTELLREARLPINTYDLVPDYFIVEDELPSPGSQPTSKFNNNPSLSRTTSFGNSSTWNSETV</sequence>
<dbReference type="GeneID" id="103603502"/>
<evidence type="ECO:0000256" key="2">
    <source>
        <dbReference type="ARBA" id="ARBA00022737"/>
    </source>
</evidence>
<proteinExistence type="predicted"/>
<gene>
    <name evidence="6" type="primary">LOC103603502</name>
</gene>
<accession>A0ABM0S063</accession>
<keyword evidence="5" id="KW-1185">Reference proteome</keyword>
<organism evidence="5 6">
    <name type="scientific">Galeopterus variegatus</name>
    <name type="common">Malayan flying lemur</name>
    <name type="synonym">Cynocephalus variegatus</name>
    <dbReference type="NCBI Taxonomy" id="482537"/>
    <lineage>
        <taxon>Eukaryota</taxon>
        <taxon>Metazoa</taxon>
        <taxon>Chordata</taxon>
        <taxon>Craniata</taxon>
        <taxon>Vertebrata</taxon>
        <taxon>Euteleostomi</taxon>
        <taxon>Mammalia</taxon>
        <taxon>Eutheria</taxon>
        <taxon>Euarchontoglires</taxon>
        <taxon>Dermoptera</taxon>
        <taxon>Cynocephalidae</taxon>
        <taxon>Galeopterus</taxon>
    </lineage>
</organism>
<dbReference type="RefSeq" id="XP_008586254.1">
    <property type="nucleotide sequence ID" value="XM_008588032.1"/>
</dbReference>
<dbReference type="Gene3D" id="2.60.120.200">
    <property type="match status" value="1"/>
</dbReference>
<dbReference type="PANTHER" id="PTHR24637">
    <property type="entry name" value="COLLAGEN"/>
    <property type="match status" value="1"/>
</dbReference>
<feature type="compositionally biased region" description="Polar residues" evidence="3">
    <location>
        <begin position="345"/>
        <end position="376"/>
    </location>
</feature>
<dbReference type="Proteomes" id="UP000694923">
    <property type="component" value="Unplaced"/>
</dbReference>
<protein>
    <submittedName>
        <fullName evidence="6">Collagen alpha-1(XIX) chain-like</fullName>
    </submittedName>
</protein>
<feature type="region of interest" description="Disordered" evidence="3">
    <location>
        <begin position="220"/>
        <end position="316"/>
    </location>
</feature>
<evidence type="ECO:0000313" key="5">
    <source>
        <dbReference type="Proteomes" id="UP000694923"/>
    </source>
</evidence>
<dbReference type="InterPro" id="IPR008160">
    <property type="entry name" value="Collagen"/>
</dbReference>
<evidence type="ECO:0000313" key="6">
    <source>
        <dbReference type="RefSeq" id="XP_008586254.1"/>
    </source>
</evidence>
<dbReference type="InterPro" id="IPR013320">
    <property type="entry name" value="ConA-like_dom_sf"/>
</dbReference>
<reference evidence="6" key="1">
    <citation type="submission" date="2025-08" db="UniProtKB">
        <authorList>
            <consortium name="RefSeq"/>
        </authorList>
    </citation>
    <scope>IDENTIFICATION</scope>
</reference>
<dbReference type="SUPFAM" id="SSF49899">
    <property type="entry name" value="Concanavalin A-like lectins/glucanases"/>
    <property type="match status" value="1"/>
</dbReference>
<keyword evidence="2" id="KW-0677">Repeat</keyword>